<reference evidence="1 2" key="1">
    <citation type="submission" date="2023-01" db="EMBL/GenBank/DDBJ databases">
        <title>Analysis of 21 Apiospora genomes using comparative genomics revels a genus with tremendous synthesis potential of carbohydrate active enzymes and secondary metabolites.</title>
        <authorList>
            <person name="Sorensen T."/>
        </authorList>
    </citation>
    <scope>NUCLEOTIDE SEQUENCE [LARGE SCALE GENOMIC DNA]</scope>
    <source>
        <strain evidence="1 2">CBS 83171</strain>
    </source>
</reference>
<sequence length="138" mass="15045">MGTLMLDLCDMTAATNGKLELQRIDSLQGGKFIQTPAILDQLRFSMHCVGDVNLAIAPGTRINKRPRFGLSSSEKLEVAQRPIMLRIGSRSINQLSLHPSKSLLGIDTGELRGGNSALRRHPSSTYITSGIFRDDLPA</sequence>
<dbReference type="EMBL" id="JAQQWM010000006">
    <property type="protein sequence ID" value="KAK8060042.1"/>
    <property type="molecule type" value="Genomic_DNA"/>
</dbReference>
<organism evidence="1 2">
    <name type="scientific">Apiospora saccharicola</name>
    <dbReference type="NCBI Taxonomy" id="335842"/>
    <lineage>
        <taxon>Eukaryota</taxon>
        <taxon>Fungi</taxon>
        <taxon>Dikarya</taxon>
        <taxon>Ascomycota</taxon>
        <taxon>Pezizomycotina</taxon>
        <taxon>Sordariomycetes</taxon>
        <taxon>Xylariomycetidae</taxon>
        <taxon>Amphisphaeriales</taxon>
        <taxon>Apiosporaceae</taxon>
        <taxon>Apiospora</taxon>
    </lineage>
</organism>
<gene>
    <name evidence="1" type="ORF">PG996_009972</name>
</gene>
<protein>
    <submittedName>
        <fullName evidence="1">Uncharacterized protein</fullName>
    </submittedName>
</protein>
<accession>A0ABR1UMB2</accession>
<proteinExistence type="predicted"/>
<name>A0ABR1UMB2_9PEZI</name>
<evidence type="ECO:0000313" key="1">
    <source>
        <dbReference type="EMBL" id="KAK8060042.1"/>
    </source>
</evidence>
<keyword evidence="2" id="KW-1185">Reference proteome</keyword>
<dbReference type="Proteomes" id="UP001446871">
    <property type="component" value="Unassembled WGS sequence"/>
</dbReference>
<evidence type="ECO:0000313" key="2">
    <source>
        <dbReference type="Proteomes" id="UP001446871"/>
    </source>
</evidence>
<comment type="caution">
    <text evidence="1">The sequence shown here is derived from an EMBL/GenBank/DDBJ whole genome shotgun (WGS) entry which is preliminary data.</text>
</comment>